<protein>
    <submittedName>
        <fullName evidence="2">Uncharacterized protein</fullName>
    </submittedName>
</protein>
<dbReference type="Gene3D" id="3.40.50.1970">
    <property type="match status" value="1"/>
</dbReference>
<gene>
    <name evidence="2" type="ORF">PT974_06428</name>
</gene>
<name>A0ABR0SLK5_9HYPO</name>
<feature type="region of interest" description="Disordered" evidence="1">
    <location>
        <begin position="1"/>
        <end position="51"/>
    </location>
</feature>
<comment type="caution">
    <text evidence="2">The sequence shown here is derived from an EMBL/GenBank/DDBJ whole genome shotgun (WGS) entry which is preliminary data.</text>
</comment>
<dbReference type="Proteomes" id="UP001338125">
    <property type="component" value="Unassembled WGS sequence"/>
</dbReference>
<organism evidence="2 3">
    <name type="scientific">Cladobotryum mycophilum</name>
    <dbReference type="NCBI Taxonomy" id="491253"/>
    <lineage>
        <taxon>Eukaryota</taxon>
        <taxon>Fungi</taxon>
        <taxon>Dikarya</taxon>
        <taxon>Ascomycota</taxon>
        <taxon>Pezizomycotina</taxon>
        <taxon>Sordariomycetes</taxon>
        <taxon>Hypocreomycetidae</taxon>
        <taxon>Hypocreales</taxon>
        <taxon>Hypocreaceae</taxon>
        <taxon>Cladobotryum</taxon>
    </lineage>
</organism>
<reference evidence="2 3" key="1">
    <citation type="submission" date="2024-01" db="EMBL/GenBank/DDBJ databases">
        <title>Complete genome of Cladobotryum mycophilum ATHUM6906.</title>
        <authorList>
            <person name="Christinaki A.C."/>
            <person name="Myridakis A.I."/>
            <person name="Kouvelis V.N."/>
        </authorList>
    </citation>
    <scope>NUCLEOTIDE SEQUENCE [LARGE SCALE GENOMIC DNA]</scope>
    <source>
        <strain evidence="2 3">ATHUM6906</strain>
    </source>
</reference>
<feature type="compositionally biased region" description="Low complexity" evidence="1">
    <location>
        <begin position="1"/>
        <end position="17"/>
    </location>
</feature>
<feature type="compositionally biased region" description="Low complexity" evidence="1">
    <location>
        <begin position="36"/>
        <end position="51"/>
    </location>
</feature>
<evidence type="ECO:0000256" key="1">
    <source>
        <dbReference type="SAM" id="MobiDB-lite"/>
    </source>
</evidence>
<sequence>MNRNNSPAAGPTTSARATRSRSSHSSPSRHVPNDAPVPTVETTTTKQETPRVVMGYDAVSRLPNELGRLCLSSPLIVCSPSRMSLARRIQSLLPNLDARILDSDSPSAPPLYPAVIPSSALAALLQWLWRGRGSDDPRLRKDGHGLTPDFHLDEVDNSALPAVIIYDEKLTMSHPKRFSAPSGAPSIPKTNTCRSVKNSSTAQWSFIHLPGV</sequence>
<accession>A0ABR0SLK5</accession>
<evidence type="ECO:0000313" key="2">
    <source>
        <dbReference type="EMBL" id="KAK5993003.1"/>
    </source>
</evidence>
<evidence type="ECO:0000313" key="3">
    <source>
        <dbReference type="Proteomes" id="UP001338125"/>
    </source>
</evidence>
<dbReference type="EMBL" id="JAVFKD010000012">
    <property type="protein sequence ID" value="KAK5993003.1"/>
    <property type="molecule type" value="Genomic_DNA"/>
</dbReference>
<keyword evidence="3" id="KW-1185">Reference proteome</keyword>
<proteinExistence type="predicted"/>